<dbReference type="OrthoDB" id="9786526at2"/>
<name>F6CWE7_MARPP</name>
<dbReference type="Pfam" id="PF03466">
    <property type="entry name" value="LysR_substrate"/>
    <property type="match status" value="1"/>
</dbReference>
<reference evidence="6 7" key="1">
    <citation type="journal article" date="2012" name="Stand. Genomic Sci.">
        <title>Complete genome sequence of Marinomonas posidonica type strain (IVIA-Po-181(T)).</title>
        <authorList>
            <person name="Lucas-Elio P."/>
            <person name="Goodwin L."/>
            <person name="Woyke T."/>
            <person name="Pitluck S."/>
            <person name="Nolan M."/>
            <person name="Kyrpides N.C."/>
            <person name="Detter J.C."/>
            <person name="Copeland A."/>
            <person name="Lu M."/>
            <person name="Bruce D."/>
            <person name="Detter C."/>
            <person name="Tapia R."/>
            <person name="Han S."/>
            <person name="Land M.L."/>
            <person name="Ivanova N."/>
            <person name="Mikhailova N."/>
            <person name="Johnston A.W."/>
            <person name="Sanchez-Amat A."/>
        </authorList>
    </citation>
    <scope>NUCLEOTIDE SEQUENCE [LARGE SCALE GENOMIC DNA]</scope>
    <source>
        <strain evidence="7">CECT 7376 / NCIMB 14433 / IVIA-Po-181</strain>
    </source>
</reference>
<dbReference type="PANTHER" id="PTHR30126">
    <property type="entry name" value="HTH-TYPE TRANSCRIPTIONAL REGULATOR"/>
    <property type="match status" value="1"/>
</dbReference>
<dbReference type="Gene3D" id="3.40.190.290">
    <property type="match status" value="1"/>
</dbReference>
<accession>F6CWE7</accession>
<comment type="similarity">
    <text evidence="1">Belongs to the LysR transcriptional regulatory family.</text>
</comment>
<dbReference type="PANTHER" id="PTHR30126:SF91">
    <property type="entry name" value="LYSR FAMILY TRANSCRIPTIONAL REGULATOR"/>
    <property type="match status" value="1"/>
</dbReference>
<evidence type="ECO:0000313" key="7">
    <source>
        <dbReference type="Proteomes" id="UP000009230"/>
    </source>
</evidence>
<dbReference type="FunFam" id="1.10.10.10:FF:000001">
    <property type="entry name" value="LysR family transcriptional regulator"/>
    <property type="match status" value="1"/>
</dbReference>
<sequence length="298" mass="34090">MKIDQIKAFIAVVETGSFRSAAEAIHKTQPSVSAAIKALENQYDITLFDRNSYRPGLTPEGHAFFRQAKKLMSQVIQLESLGHDLAKGVDTPPLHLCLSQMSLDPDCIKRIQAFQQQYPEVDLEITTDHLYGLQDKLAKGKCDVTIGPRYGLDDRHSLLELYKMEMITVMSSNLLEQLNLNAHKVKQASLQLLPQILVINTASDGSSHGHRHVLTTGKRWYVNDFQAKKSLLLNSMGWARMPKHMILSELENEQLVPIEVDNFMSRNHVPIYMVRLRQQTHSYQVNLFWEMMRSFTSR</sequence>
<dbReference type="EMBL" id="CP002771">
    <property type="protein sequence ID" value="AEF53202.1"/>
    <property type="molecule type" value="Genomic_DNA"/>
</dbReference>
<dbReference type="GO" id="GO:0003700">
    <property type="term" value="F:DNA-binding transcription factor activity"/>
    <property type="evidence" value="ECO:0007669"/>
    <property type="project" value="InterPro"/>
</dbReference>
<dbReference type="SUPFAM" id="SSF53850">
    <property type="entry name" value="Periplasmic binding protein-like II"/>
    <property type="match status" value="1"/>
</dbReference>
<evidence type="ECO:0000256" key="1">
    <source>
        <dbReference type="ARBA" id="ARBA00009437"/>
    </source>
</evidence>
<dbReference type="SUPFAM" id="SSF46785">
    <property type="entry name" value="Winged helix' DNA-binding domain"/>
    <property type="match status" value="1"/>
</dbReference>
<dbReference type="PRINTS" id="PR00039">
    <property type="entry name" value="HTHLYSR"/>
</dbReference>
<evidence type="ECO:0000256" key="4">
    <source>
        <dbReference type="ARBA" id="ARBA00023163"/>
    </source>
</evidence>
<dbReference type="RefSeq" id="WP_013794679.1">
    <property type="nucleotide sequence ID" value="NC_015559.1"/>
</dbReference>
<dbReference type="eggNOG" id="COG0583">
    <property type="taxonomic scope" value="Bacteria"/>
</dbReference>
<dbReference type="AlphaFoldDB" id="F6CWE7"/>
<dbReference type="PROSITE" id="PS50931">
    <property type="entry name" value="HTH_LYSR"/>
    <property type="match status" value="1"/>
</dbReference>
<dbReference type="InterPro" id="IPR036390">
    <property type="entry name" value="WH_DNA-bd_sf"/>
</dbReference>
<dbReference type="InterPro" id="IPR000847">
    <property type="entry name" value="LysR_HTH_N"/>
</dbReference>
<evidence type="ECO:0000313" key="6">
    <source>
        <dbReference type="EMBL" id="AEF53202.1"/>
    </source>
</evidence>
<keyword evidence="7" id="KW-1185">Reference proteome</keyword>
<dbReference type="GO" id="GO:0000976">
    <property type="term" value="F:transcription cis-regulatory region binding"/>
    <property type="evidence" value="ECO:0007669"/>
    <property type="project" value="TreeGrafter"/>
</dbReference>
<dbReference type="Pfam" id="PF00126">
    <property type="entry name" value="HTH_1"/>
    <property type="match status" value="1"/>
</dbReference>
<evidence type="ECO:0000256" key="3">
    <source>
        <dbReference type="ARBA" id="ARBA00023125"/>
    </source>
</evidence>
<keyword evidence="2" id="KW-0805">Transcription regulation</keyword>
<proteinExistence type="inferred from homology"/>
<dbReference type="KEGG" id="mpc:Mar181_0133"/>
<gene>
    <name evidence="6" type="ordered locus">Mar181_0133</name>
</gene>
<evidence type="ECO:0000259" key="5">
    <source>
        <dbReference type="PROSITE" id="PS50931"/>
    </source>
</evidence>
<dbReference type="HOGENOM" id="CLU_039613_35_0_6"/>
<organism evidence="6 7">
    <name type="scientific">Marinomonas posidonica (strain CECT 7376 / NCIMB 14433 / IVIA-Po-181)</name>
    <dbReference type="NCBI Taxonomy" id="491952"/>
    <lineage>
        <taxon>Bacteria</taxon>
        <taxon>Pseudomonadati</taxon>
        <taxon>Pseudomonadota</taxon>
        <taxon>Gammaproteobacteria</taxon>
        <taxon>Oceanospirillales</taxon>
        <taxon>Oceanospirillaceae</taxon>
        <taxon>Marinomonas</taxon>
    </lineage>
</organism>
<evidence type="ECO:0000256" key="2">
    <source>
        <dbReference type="ARBA" id="ARBA00023015"/>
    </source>
</evidence>
<dbReference type="InterPro" id="IPR005119">
    <property type="entry name" value="LysR_subst-bd"/>
</dbReference>
<dbReference type="STRING" id="491952.Mar181_0133"/>
<dbReference type="CDD" id="cd05466">
    <property type="entry name" value="PBP2_LTTR_substrate"/>
    <property type="match status" value="1"/>
</dbReference>
<protein>
    <submittedName>
        <fullName evidence="6">Transcriptional regulator, LysR family</fullName>
    </submittedName>
</protein>
<dbReference type="InterPro" id="IPR036388">
    <property type="entry name" value="WH-like_DNA-bd_sf"/>
</dbReference>
<feature type="domain" description="HTH lysR-type" evidence="5">
    <location>
        <begin position="1"/>
        <end position="58"/>
    </location>
</feature>
<dbReference type="Proteomes" id="UP000009230">
    <property type="component" value="Chromosome"/>
</dbReference>
<keyword evidence="3" id="KW-0238">DNA-binding</keyword>
<keyword evidence="4" id="KW-0804">Transcription</keyword>
<dbReference type="Gene3D" id="1.10.10.10">
    <property type="entry name" value="Winged helix-like DNA-binding domain superfamily/Winged helix DNA-binding domain"/>
    <property type="match status" value="1"/>
</dbReference>